<dbReference type="GO" id="GO:0009403">
    <property type="term" value="P:toxin biosynthetic process"/>
    <property type="evidence" value="ECO:0007669"/>
    <property type="project" value="InterPro"/>
</dbReference>
<dbReference type="GO" id="GO:0016020">
    <property type="term" value="C:membrane"/>
    <property type="evidence" value="ECO:0007669"/>
    <property type="project" value="UniProtKB-SubCell"/>
</dbReference>
<evidence type="ECO:0000256" key="1">
    <source>
        <dbReference type="ARBA" id="ARBA00004141"/>
    </source>
</evidence>
<evidence type="ECO:0000313" key="7">
    <source>
        <dbReference type="Proteomes" id="UP000652231"/>
    </source>
</evidence>
<keyword evidence="4 5" id="KW-0472">Membrane</keyword>
<reference evidence="6" key="2">
    <citation type="submission" date="2020-09" db="EMBL/GenBank/DDBJ databases">
        <authorList>
            <person name="Sun Q."/>
            <person name="Zhou Y."/>
        </authorList>
    </citation>
    <scope>NUCLEOTIDE SEQUENCE</scope>
    <source>
        <strain evidence="6">CGMCC 1.12924</strain>
    </source>
</reference>
<keyword evidence="2 5" id="KW-0812">Transmembrane</keyword>
<dbReference type="RefSeq" id="WP_188438575.1">
    <property type="nucleotide sequence ID" value="NZ_BMGK01000001.1"/>
</dbReference>
<protein>
    <submittedName>
        <fullName evidence="6">Colicin V production protein</fullName>
    </submittedName>
</protein>
<comment type="subcellular location">
    <subcellularLocation>
        <location evidence="1">Membrane</location>
        <topology evidence="1">Multi-pass membrane protein</topology>
    </subcellularLocation>
</comment>
<organism evidence="6 7">
    <name type="scientific">Planktosalinus lacus</name>
    <dbReference type="NCBI Taxonomy" id="1526573"/>
    <lineage>
        <taxon>Bacteria</taxon>
        <taxon>Pseudomonadati</taxon>
        <taxon>Bacteroidota</taxon>
        <taxon>Flavobacteriia</taxon>
        <taxon>Flavobacteriales</taxon>
        <taxon>Flavobacteriaceae</taxon>
        <taxon>Planktosalinus</taxon>
    </lineage>
</organism>
<evidence type="ECO:0000256" key="4">
    <source>
        <dbReference type="ARBA" id="ARBA00023136"/>
    </source>
</evidence>
<keyword evidence="3 5" id="KW-1133">Transmembrane helix</keyword>
<dbReference type="EMBL" id="BMGK01000001">
    <property type="protein sequence ID" value="GGD81274.1"/>
    <property type="molecule type" value="Genomic_DNA"/>
</dbReference>
<evidence type="ECO:0000256" key="5">
    <source>
        <dbReference type="SAM" id="Phobius"/>
    </source>
</evidence>
<dbReference type="InterPro" id="IPR003825">
    <property type="entry name" value="Colicin-V_CvpA"/>
</dbReference>
<proteinExistence type="predicted"/>
<reference evidence="6" key="1">
    <citation type="journal article" date="2014" name="Int. J. Syst. Evol. Microbiol.">
        <title>Complete genome sequence of Corynebacterium casei LMG S-19264T (=DSM 44701T), isolated from a smear-ripened cheese.</title>
        <authorList>
            <consortium name="US DOE Joint Genome Institute (JGI-PGF)"/>
            <person name="Walter F."/>
            <person name="Albersmeier A."/>
            <person name="Kalinowski J."/>
            <person name="Ruckert C."/>
        </authorList>
    </citation>
    <scope>NUCLEOTIDE SEQUENCE</scope>
    <source>
        <strain evidence="6">CGMCC 1.12924</strain>
    </source>
</reference>
<gene>
    <name evidence="6" type="ORF">GCM10011312_02020</name>
</gene>
<dbReference type="AlphaFoldDB" id="A0A8J2V5F7"/>
<feature type="transmembrane region" description="Helical" evidence="5">
    <location>
        <begin position="101"/>
        <end position="122"/>
    </location>
</feature>
<evidence type="ECO:0000256" key="3">
    <source>
        <dbReference type="ARBA" id="ARBA00022989"/>
    </source>
</evidence>
<feature type="transmembrane region" description="Helical" evidence="5">
    <location>
        <begin position="65"/>
        <end position="86"/>
    </location>
</feature>
<sequence>MNSIDIVLGIFLLIGLVQGFRKGLFVQLASLAGLFLGVIGAIYFSHYVASFLVSQTNWSEHTLNLAAFAITFIGIVFLVSVIARIITKAADFAALGLVNKLMGSLFGVLKMGFIASVILLFLNSFETEVLFLNEEKKEASILYKPVSKLAPLVLPKLIKSIEGYVNDKEEFET</sequence>
<name>A0A8J2V5F7_9FLAO</name>
<dbReference type="Pfam" id="PF02674">
    <property type="entry name" value="Colicin_V"/>
    <property type="match status" value="1"/>
</dbReference>
<feature type="transmembrane region" description="Helical" evidence="5">
    <location>
        <begin position="29"/>
        <end position="53"/>
    </location>
</feature>
<dbReference type="PANTHER" id="PTHR37306:SF1">
    <property type="entry name" value="COLICIN V PRODUCTION PROTEIN"/>
    <property type="match status" value="1"/>
</dbReference>
<accession>A0A8J2V5F7</accession>
<evidence type="ECO:0000313" key="6">
    <source>
        <dbReference type="EMBL" id="GGD81274.1"/>
    </source>
</evidence>
<dbReference type="Proteomes" id="UP000652231">
    <property type="component" value="Unassembled WGS sequence"/>
</dbReference>
<comment type="caution">
    <text evidence="6">The sequence shown here is derived from an EMBL/GenBank/DDBJ whole genome shotgun (WGS) entry which is preliminary data.</text>
</comment>
<keyword evidence="7" id="KW-1185">Reference proteome</keyword>
<dbReference type="PANTHER" id="PTHR37306">
    <property type="entry name" value="COLICIN V PRODUCTION PROTEIN"/>
    <property type="match status" value="1"/>
</dbReference>
<evidence type="ECO:0000256" key="2">
    <source>
        <dbReference type="ARBA" id="ARBA00022692"/>
    </source>
</evidence>